<evidence type="ECO:0000256" key="8">
    <source>
        <dbReference type="ARBA" id="ARBA00023326"/>
    </source>
</evidence>
<evidence type="ECO:0000256" key="5">
    <source>
        <dbReference type="ARBA" id="ARBA00023001"/>
    </source>
</evidence>
<keyword evidence="4" id="KW-0378">Hydrolase</keyword>
<evidence type="ECO:0000256" key="7">
    <source>
        <dbReference type="ARBA" id="ARBA00023295"/>
    </source>
</evidence>
<comment type="caution">
    <text evidence="10">The sequence shown here is derived from an EMBL/GenBank/DDBJ whole genome shotgun (WGS) entry which is preliminary data.</text>
</comment>
<dbReference type="InterPro" id="IPR012341">
    <property type="entry name" value="6hp_glycosidase-like_sf"/>
</dbReference>
<dbReference type="InterPro" id="IPR001701">
    <property type="entry name" value="Glyco_hydro_9"/>
</dbReference>
<dbReference type="EMBL" id="JAXCGZ010004005">
    <property type="protein sequence ID" value="KAK7082473.1"/>
    <property type="molecule type" value="Genomic_DNA"/>
</dbReference>
<feature type="non-terminal residue" evidence="10">
    <location>
        <position position="1"/>
    </location>
</feature>
<evidence type="ECO:0000256" key="2">
    <source>
        <dbReference type="ARBA" id="ARBA00007072"/>
    </source>
</evidence>
<keyword evidence="5" id="KW-0136">Cellulose degradation</keyword>
<dbReference type="PANTHER" id="PTHR22298">
    <property type="entry name" value="ENDO-1,4-BETA-GLUCANASE"/>
    <property type="match status" value="1"/>
</dbReference>
<evidence type="ECO:0000256" key="3">
    <source>
        <dbReference type="ARBA" id="ARBA00012601"/>
    </source>
</evidence>
<feature type="non-terminal residue" evidence="10">
    <location>
        <position position="60"/>
    </location>
</feature>
<evidence type="ECO:0000313" key="10">
    <source>
        <dbReference type="EMBL" id="KAK7082473.1"/>
    </source>
</evidence>
<evidence type="ECO:0000256" key="6">
    <source>
        <dbReference type="ARBA" id="ARBA00023277"/>
    </source>
</evidence>
<evidence type="ECO:0000256" key="4">
    <source>
        <dbReference type="ARBA" id="ARBA00022801"/>
    </source>
</evidence>
<keyword evidence="7" id="KW-0326">Glycosidase</keyword>
<dbReference type="SUPFAM" id="SSF48208">
    <property type="entry name" value="Six-hairpin glycosidases"/>
    <property type="match status" value="1"/>
</dbReference>
<reference evidence="10 11" key="1">
    <citation type="submission" date="2023-11" db="EMBL/GenBank/DDBJ databases">
        <title>Halocaridina rubra genome assembly.</title>
        <authorList>
            <person name="Smith C."/>
        </authorList>
    </citation>
    <scope>NUCLEOTIDE SEQUENCE [LARGE SCALE GENOMIC DNA]</scope>
    <source>
        <strain evidence="10">EP-1</strain>
        <tissue evidence="10">Whole</tissue>
    </source>
</reference>
<comment type="catalytic activity">
    <reaction evidence="1">
        <text>Endohydrolysis of (1-&gt;4)-beta-D-glucosidic linkages in cellulose, lichenin and cereal beta-D-glucans.</text>
        <dbReference type="EC" id="3.2.1.4"/>
    </reaction>
</comment>
<comment type="similarity">
    <text evidence="2">Belongs to the glycosyl hydrolase 9 (cellulase E) family.</text>
</comment>
<evidence type="ECO:0000256" key="1">
    <source>
        <dbReference type="ARBA" id="ARBA00000966"/>
    </source>
</evidence>
<evidence type="ECO:0000313" key="11">
    <source>
        <dbReference type="Proteomes" id="UP001381693"/>
    </source>
</evidence>
<dbReference type="AlphaFoldDB" id="A0AAN8XIV4"/>
<proteinExistence type="inferred from homology"/>
<evidence type="ECO:0000259" key="9">
    <source>
        <dbReference type="Pfam" id="PF00759"/>
    </source>
</evidence>
<dbReference type="Proteomes" id="UP001381693">
    <property type="component" value="Unassembled WGS sequence"/>
</dbReference>
<keyword evidence="6" id="KW-0119">Carbohydrate metabolism</keyword>
<dbReference type="Pfam" id="PF00759">
    <property type="entry name" value="Glyco_hydro_9"/>
    <property type="match status" value="1"/>
</dbReference>
<dbReference type="GO" id="GO:0008810">
    <property type="term" value="F:cellulase activity"/>
    <property type="evidence" value="ECO:0007669"/>
    <property type="project" value="UniProtKB-EC"/>
</dbReference>
<dbReference type="EC" id="3.2.1.4" evidence="3"/>
<protein>
    <recommendedName>
        <fullName evidence="3">cellulase</fullName>
        <ecNumber evidence="3">3.2.1.4</ecNumber>
    </recommendedName>
</protein>
<dbReference type="InterPro" id="IPR008928">
    <property type="entry name" value="6-hairpin_glycosidase_sf"/>
</dbReference>
<name>A0AAN8XIV4_HALRR</name>
<keyword evidence="11" id="KW-1185">Reference proteome</keyword>
<sequence>QTDYGLAAVKWATDYFLKAHTANFELYGQLGQGSADHAYWGRPEDMTMARPSMKIDATKP</sequence>
<feature type="domain" description="Glycoside hydrolase family 9" evidence="9">
    <location>
        <begin position="1"/>
        <end position="60"/>
    </location>
</feature>
<dbReference type="Gene3D" id="1.50.10.10">
    <property type="match status" value="1"/>
</dbReference>
<accession>A0AAN8XIV4</accession>
<keyword evidence="8" id="KW-0624">Polysaccharide degradation</keyword>
<dbReference type="GO" id="GO:0030245">
    <property type="term" value="P:cellulose catabolic process"/>
    <property type="evidence" value="ECO:0007669"/>
    <property type="project" value="UniProtKB-KW"/>
</dbReference>
<gene>
    <name evidence="10" type="ORF">SK128_006159</name>
</gene>
<organism evidence="10 11">
    <name type="scientific">Halocaridina rubra</name>
    <name type="common">Hawaiian red shrimp</name>
    <dbReference type="NCBI Taxonomy" id="373956"/>
    <lineage>
        <taxon>Eukaryota</taxon>
        <taxon>Metazoa</taxon>
        <taxon>Ecdysozoa</taxon>
        <taxon>Arthropoda</taxon>
        <taxon>Crustacea</taxon>
        <taxon>Multicrustacea</taxon>
        <taxon>Malacostraca</taxon>
        <taxon>Eumalacostraca</taxon>
        <taxon>Eucarida</taxon>
        <taxon>Decapoda</taxon>
        <taxon>Pleocyemata</taxon>
        <taxon>Caridea</taxon>
        <taxon>Atyoidea</taxon>
        <taxon>Atyidae</taxon>
        <taxon>Halocaridina</taxon>
    </lineage>
</organism>